<dbReference type="PANTHER" id="PTHR34975:SF2">
    <property type="entry name" value="SPORE GERMINATION PROTEIN A2"/>
    <property type="match status" value="1"/>
</dbReference>
<feature type="transmembrane region" description="Helical" evidence="8">
    <location>
        <begin position="146"/>
        <end position="166"/>
    </location>
</feature>
<comment type="subcellular location">
    <subcellularLocation>
        <location evidence="1">Membrane</location>
        <topology evidence="1">Multi-pass membrane protein</topology>
    </subcellularLocation>
</comment>
<comment type="similarity">
    <text evidence="2">Belongs to the amino acid-polyamine-organocation (APC) superfamily. Spore germination protein (SGP) (TC 2.A.3.9) family.</text>
</comment>
<evidence type="ECO:0000256" key="7">
    <source>
        <dbReference type="ARBA" id="ARBA00023136"/>
    </source>
</evidence>
<evidence type="ECO:0000256" key="8">
    <source>
        <dbReference type="SAM" id="Phobius"/>
    </source>
</evidence>
<comment type="caution">
    <text evidence="9">The sequence shown here is derived from an EMBL/GenBank/DDBJ whole genome shotgun (WGS) entry which is preliminary data.</text>
</comment>
<accession>A0A2A6E0D0</accession>
<dbReference type="GO" id="GO:0016020">
    <property type="term" value="C:membrane"/>
    <property type="evidence" value="ECO:0007669"/>
    <property type="project" value="UniProtKB-SubCell"/>
</dbReference>
<proteinExistence type="inferred from homology"/>
<feature type="transmembrane region" description="Helical" evidence="8">
    <location>
        <begin position="303"/>
        <end position="321"/>
    </location>
</feature>
<feature type="transmembrane region" description="Helical" evidence="8">
    <location>
        <begin position="7"/>
        <end position="27"/>
    </location>
</feature>
<evidence type="ECO:0000256" key="5">
    <source>
        <dbReference type="ARBA" id="ARBA00022692"/>
    </source>
</evidence>
<dbReference type="InterPro" id="IPR004761">
    <property type="entry name" value="Spore_GerAB"/>
</dbReference>
<gene>
    <name evidence="9" type="ORF">BLM47_05450</name>
</gene>
<feature type="transmembrane region" description="Helical" evidence="8">
    <location>
        <begin position="39"/>
        <end position="60"/>
    </location>
</feature>
<keyword evidence="5 8" id="KW-0812">Transmembrane</keyword>
<keyword evidence="6 8" id="KW-1133">Transmembrane helix</keyword>
<feature type="transmembrane region" description="Helical" evidence="8">
    <location>
        <begin position="214"/>
        <end position="239"/>
    </location>
</feature>
<feature type="transmembrane region" description="Helical" evidence="8">
    <location>
        <begin position="186"/>
        <end position="207"/>
    </location>
</feature>
<dbReference type="EMBL" id="MOXJ01000009">
    <property type="protein sequence ID" value="PDO10778.1"/>
    <property type="molecule type" value="Genomic_DNA"/>
</dbReference>
<dbReference type="Pfam" id="PF03845">
    <property type="entry name" value="Spore_permease"/>
    <property type="match status" value="1"/>
</dbReference>
<keyword evidence="4" id="KW-0309">Germination</keyword>
<dbReference type="Gene3D" id="1.20.1740.10">
    <property type="entry name" value="Amino acid/polyamine transporter I"/>
    <property type="match status" value="1"/>
</dbReference>
<evidence type="ECO:0000256" key="1">
    <source>
        <dbReference type="ARBA" id="ARBA00004141"/>
    </source>
</evidence>
<evidence type="ECO:0000313" key="10">
    <source>
        <dbReference type="Proteomes" id="UP000243688"/>
    </source>
</evidence>
<evidence type="ECO:0000256" key="4">
    <source>
        <dbReference type="ARBA" id="ARBA00022544"/>
    </source>
</evidence>
<name>A0A2A6E0D0_9BACL</name>
<evidence type="ECO:0000256" key="6">
    <source>
        <dbReference type="ARBA" id="ARBA00022989"/>
    </source>
</evidence>
<feature type="transmembrane region" description="Helical" evidence="8">
    <location>
        <begin position="375"/>
        <end position="395"/>
    </location>
</feature>
<reference evidence="9 10" key="1">
    <citation type="submission" date="2016-12" db="EMBL/GenBank/DDBJ databases">
        <title>Candidatus Reconcilibacillus cellulovorans genome.</title>
        <authorList>
            <person name="Kolinko S."/>
            <person name="Wu Y.-W."/>
            <person name="Tachea F."/>
            <person name="Denzel E."/>
            <person name="Hiras J."/>
            <person name="Baecker N."/>
            <person name="Chan L.J."/>
            <person name="Eichorst S.A."/>
            <person name="Frey D."/>
            <person name="Adams P.D."/>
            <person name="Pray T."/>
            <person name="Tanjore D."/>
            <person name="Petzold C.J."/>
            <person name="Gladden J.M."/>
            <person name="Simmons B.A."/>
            <person name="Singer S.W."/>
        </authorList>
    </citation>
    <scope>NUCLEOTIDE SEQUENCE [LARGE SCALE GENOMIC DNA]</scope>
    <source>
        <strain evidence="9">JTherm</strain>
    </source>
</reference>
<feature type="transmembrane region" description="Helical" evidence="8">
    <location>
        <begin position="333"/>
        <end position="355"/>
    </location>
</feature>
<dbReference type="Proteomes" id="UP000243688">
    <property type="component" value="Unassembled WGS sequence"/>
</dbReference>
<feature type="transmembrane region" description="Helical" evidence="8">
    <location>
        <begin position="269"/>
        <end position="291"/>
    </location>
</feature>
<keyword evidence="3" id="KW-0813">Transport</keyword>
<evidence type="ECO:0000256" key="3">
    <source>
        <dbReference type="ARBA" id="ARBA00022448"/>
    </source>
</evidence>
<evidence type="ECO:0000256" key="2">
    <source>
        <dbReference type="ARBA" id="ARBA00007998"/>
    </source>
</evidence>
<dbReference type="AlphaFoldDB" id="A0A2A6E0D0"/>
<dbReference type="GO" id="GO:0009847">
    <property type="term" value="P:spore germination"/>
    <property type="evidence" value="ECO:0007669"/>
    <property type="project" value="InterPro"/>
</dbReference>
<protein>
    <submittedName>
        <fullName evidence="9">Uncharacterized protein</fullName>
    </submittedName>
</protein>
<dbReference type="NCBIfam" id="TIGR00912">
    <property type="entry name" value="2A0309"/>
    <property type="match status" value="1"/>
</dbReference>
<feature type="transmembrane region" description="Helical" evidence="8">
    <location>
        <begin position="114"/>
        <end position="134"/>
    </location>
</feature>
<feature type="transmembrane region" description="Helical" evidence="8">
    <location>
        <begin position="72"/>
        <end position="94"/>
    </location>
</feature>
<dbReference type="PANTHER" id="PTHR34975">
    <property type="entry name" value="SPORE GERMINATION PROTEIN A2"/>
    <property type="match status" value="1"/>
</dbReference>
<sequence length="414" mass="46183">MNKIRIYPFQLFVLTVSYTLGTAFFLRPGGWIRRAGPDAWMVPLAAGAVGVAMACLWLFVARRYPEQSLVGVCVRLAGPWAGGAVALLYVFYFLQVSAWVVRNLGDFMKLSLMPKTPLTVFHLGFLVIACYAVRNGAETVSRTTESLLSLILFTVFSIFVFMFGEWNWERLQPFFRIGFRRLAETAAPSVGFPFTETIAIWMFFPYIRKRREAAFLGGLAAATVLLAVATFFTVGILGVPRASRAIYPFFTIAQEMQIPPFFEHLEATVSIVLLVGIYLKLSIALFAAVEGVRQLFRLNGRTVAWPLGALVAGLALQHHNILENLEWDSRHTFAFMLPFGLIFPLALAMIAVFRVNPRADASSLEPADARPGRRYAIAVAVAGIFALAQWASIWAGRPFRPVVWIGDWLSRWGL</sequence>
<keyword evidence="7 8" id="KW-0472">Membrane</keyword>
<organism evidence="9 10">
    <name type="scientific">Candidatus Reconcilbacillus cellulovorans</name>
    <dbReference type="NCBI Taxonomy" id="1906605"/>
    <lineage>
        <taxon>Bacteria</taxon>
        <taxon>Bacillati</taxon>
        <taxon>Bacillota</taxon>
        <taxon>Bacilli</taxon>
        <taxon>Bacillales</taxon>
        <taxon>Paenibacillaceae</taxon>
        <taxon>Candidatus Reconcilbacillus</taxon>
    </lineage>
</organism>
<evidence type="ECO:0000313" key="9">
    <source>
        <dbReference type="EMBL" id="PDO10778.1"/>
    </source>
</evidence>